<reference evidence="15" key="2">
    <citation type="submission" date="2020-05" db="UniProtKB">
        <authorList>
            <consortium name="EnsemblMetazoa"/>
        </authorList>
    </citation>
    <scope>IDENTIFICATION</scope>
    <source>
        <strain evidence="15">FAR1</strain>
    </source>
</reference>
<keyword evidence="3 12" id="KW-0813">Transport</keyword>
<evidence type="ECO:0000256" key="4">
    <source>
        <dbReference type="ARBA" id="ARBA00022461"/>
    </source>
</evidence>
<name>A0A182QIV7_9DIPT</name>
<keyword evidence="10 12" id="KW-0739">Sodium transport</keyword>
<dbReference type="EMBL" id="AXCN02001997">
    <property type="status" value="NOT_ANNOTATED_CDS"/>
    <property type="molecule type" value="Genomic_DNA"/>
</dbReference>
<keyword evidence="4 12" id="KW-0894">Sodium channel</keyword>
<feature type="transmembrane region" description="Helical" evidence="14">
    <location>
        <begin position="318"/>
        <end position="342"/>
    </location>
</feature>
<dbReference type="Proteomes" id="UP000075886">
    <property type="component" value="Unassembled WGS sequence"/>
</dbReference>
<keyword evidence="9 14" id="KW-0472">Membrane</keyword>
<evidence type="ECO:0000256" key="7">
    <source>
        <dbReference type="ARBA" id="ARBA00023053"/>
    </source>
</evidence>
<keyword evidence="5 12" id="KW-0812">Transmembrane</keyword>
<evidence type="ECO:0000256" key="9">
    <source>
        <dbReference type="ARBA" id="ARBA00023136"/>
    </source>
</evidence>
<dbReference type="GO" id="GO:0015280">
    <property type="term" value="F:ligand-gated sodium channel activity"/>
    <property type="evidence" value="ECO:0007669"/>
    <property type="project" value="TreeGrafter"/>
</dbReference>
<reference evidence="16" key="1">
    <citation type="submission" date="2014-01" db="EMBL/GenBank/DDBJ databases">
        <title>The Genome Sequence of Anopheles farauti FAR1 (V2).</title>
        <authorList>
            <consortium name="The Broad Institute Genomics Platform"/>
            <person name="Neafsey D.E."/>
            <person name="Besansky N."/>
            <person name="Howell P."/>
            <person name="Walton C."/>
            <person name="Young S.K."/>
            <person name="Zeng Q."/>
            <person name="Gargeya S."/>
            <person name="Fitzgerald M."/>
            <person name="Haas B."/>
            <person name="Abouelleil A."/>
            <person name="Allen A.W."/>
            <person name="Alvarado L."/>
            <person name="Arachchi H.M."/>
            <person name="Berlin A.M."/>
            <person name="Chapman S.B."/>
            <person name="Gainer-Dewar J."/>
            <person name="Goldberg J."/>
            <person name="Griggs A."/>
            <person name="Gujja S."/>
            <person name="Hansen M."/>
            <person name="Howarth C."/>
            <person name="Imamovic A."/>
            <person name="Ireland A."/>
            <person name="Larimer J."/>
            <person name="McCowan C."/>
            <person name="Murphy C."/>
            <person name="Pearson M."/>
            <person name="Poon T.W."/>
            <person name="Priest M."/>
            <person name="Roberts A."/>
            <person name="Saif S."/>
            <person name="Shea T."/>
            <person name="Sisk P."/>
            <person name="Sykes S."/>
            <person name="Wortman J."/>
            <person name="Nusbaum C."/>
            <person name="Birren B."/>
        </authorList>
    </citation>
    <scope>NUCLEOTIDE SEQUENCE [LARGE SCALE GENOMIC DNA]</scope>
    <source>
        <strain evidence="16">FAR1</strain>
    </source>
</reference>
<comment type="subcellular location">
    <subcellularLocation>
        <location evidence="1">Membrane</location>
        <topology evidence="1">Multi-pass membrane protein</topology>
    </subcellularLocation>
</comment>
<keyword evidence="16" id="KW-1185">Reference proteome</keyword>
<dbReference type="GO" id="GO:0005886">
    <property type="term" value="C:plasma membrane"/>
    <property type="evidence" value="ECO:0007669"/>
    <property type="project" value="TreeGrafter"/>
</dbReference>
<protein>
    <submittedName>
        <fullName evidence="15">Uncharacterized protein</fullName>
    </submittedName>
</protein>
<keyword evidence="7" id="KW-0915">Sodium</keyword>
<feature type="region of interest" description="Disordered" evidence="13">
    <location>
        <begin position="353"/>
        <end position="382"/>
    </location>
</feature>
<accession>A0A182QIV7</accession>
<evidence type="ECO:0000256" key="1">
    <source>
        <dbReference type="ARBA" id="ARBA00004141"/>
    </source>
</evidence>
<evidence type="ECO:0000256" key="2">
    <source>
        <dbReference type="ARBA" id="ARBA00007193"/>
    </source>
</evidence>
<dbReference type="PANTHER" id="PTHR11690:SF248">
    <property type="entry name" value="PICKPOCKET 17, ISOFORM A"/>
    <property type="match status" value="1"/>
</dbReference>
<evidence type="ECO:0000256" key="14">
    <source>
        <dbReference type="SAM" id="Phobius"/>
    </source>
</evidence>
<dbReference type="AlphaFoldDB" id="A0A182QIV7"/>
<evidence type="ECO:0000256" key="13">
    <source>
        <dbReference type="SAM" id="MobiDB-lite"/>
    </source>
</evidence>
<keyword evidence="8 12" id="KW-0406">Ion transport</keyword>
<sequence>SKNQASAPTPNAKCCAKCASSPCISNNDYSKGLPKTTRSTFTIAVRMVSFAKVRHKLWDILHALCHDPKRLVRGVVLFICSIVVMYQLTDCFKKLFNPPISTHSRFDLNDTMLYPAITFCREPAYKADVMAKYNLAMHPKYTSSFDKFPFNETSLEQLFNEATYNHSEFFIQHGLNGATNNIEVVESMHLDMGRCYTLNPLVTTKHSWKEAGYSIMLRHDTNISRVSVGDMPPGWHVFIHDQTEGFAENRMQSSGRVEYLYLEANEEMEIRLSTQHFFMLASYENECVEFSSVSSTRIVEEFHGYDFNQFVSDLGGSLGFLLGLSVLGLIGLLEKIVELVFIRRVIAEKRKKQAAKEASSNEQQEPNKCEEKSVSNLADDTEQCKKASVQANLQQ</sequence>
<evidence type="ECO:0000256" key="10">
    <source>
        <dbReference type="ARBA" id="ARBA00023201"/>
    </source>
</evidence>
<keyword evidence="11 12" id="KW-0407">Ion channel</keyword>
<dbReference type="STRING" id="69004.A0A182QIV7"/>
<evidence type="ECO:0000256" key="6">
    <source>
        <dbReference type="ARBA" id="ARBA00022989"/>
    </source>
</evidence>
<keyword evidence="6 14" id="KW-1133">Transmembrane helix</keyword>
<dbReference type="PANTHER" id="PTHR11690">
    <property type="entry name" value="AMILORIDE-SENSITIVE SODIUM CHANNEL-RELATED"/>
    <property type="match status" value="1"/>
</dbReference>
<comment type="similarity">
    <text evidence="2 12">Belongs to the amiloride-sensitive sodium channel (TC 1.A.6) family.</text>
</comment>
<evidence type="ECO:0000256" key="8">
    <source>
        <dbReference type="ARBA" id="ARBA00023065"/>
    </source>
</evidence>
<evidence type="ECO:0000256" key="12">
    <source>
        <dbReference type="RuleBase" id="RU000679"/>
    </source>
</evidence>
<dbReference type="EnsemblMetazoa" id="AFAF011098-RA">
    <property type="protein sequence ID" value="AFAF011098-PA"/>
    <property type="gene ID" value="AFAF011098"/>
</dbReference>
<dbReference type="VEuPathDB" id="VectorBase:AFAF011098"/>
<evidence type="ECO:0000313" key="15">
    <source>
        <dbReference type="EnsemblMetazoa" id="AFAF011098-PA"/>
    </source>
</evidence>
<evidence type="ECO:0000256" key="11">
    <source>
        <dbReference type="ARBA" id="ARBA00023303"/>
    </source>
</evidence>
<dbReference type="Gene3D" id="1.10.287.770">
    <property type="entry name" value="YojJ-like"/>
    <property type="match status" value="1"/>
</dbReference>
<evidence type="ECO:0000256" key="3">
    <source>
        <dbReference type="ARBA" id="ARBA00022448"/>
    </source>
</evidence>
<proteinExistence type="inferred from homology"/>
<organism evidence="15 16">
    <name type="scientific">Anopheles farauti</name>
    <dbReference type="NCBI Taxonomy" id="69004"/>
    <lineage>
        <taxon>Eukaryota</taxon>
        <taxon>Metazoa</taxon>
        <taxon>Ecdysozoa</taxon>
        <taxon>Arthropoda</taxon>
        <taxon>Hexapoda</taxon>
        <taxon>Insecta</taxon>
        <taxon>Pterygota</taxon>
        <taxon>Neoptera</taxon>
        <taxon>Endopterygota</taxon>
        <taxon>Diptera</taxon>
        <taxon>Nematocera</taxon>
        <taxon>Culicoidea</taxon>
        <taxon>Culicidae</taxon>
        <taxon>Anophelinae</taxon>
        <taxon>Anopheles</taxon>
    </lineage>
</organism>
<dbReference type="Pfam" id="PF00858">
    <property type="entry name" value="ASC"/>
    <property type="match status" value="1"/>
</dbReference>
<dbReference type="InterPro" id="IPR001873">
    <property type="entry name" value="ENaC"/>
</dbReference>
<evidence type="ECO:0000313" key="16">
    <source>
        <dbReference type="Proteomes" id="UP000075886"/>
    </source>
</evidence>
<evidence type="ECO:0000256" key="5">
    <source>
        <dbReference type="ARBA" id="ARBA00022692"/>
    </source>
</evidence>